<dbReference type="SUPFAM" id="SSF55174">
    <property type="entry name" value="Alpha-L RNA-binding motif"/>
    <property type="match status" value="1"/>
</dbReference>
<dbReference type="Pfam" id="PF01728">
    <property type="entry name" value="FtsJ"/>
    <property type="match status" value="1"/>
</dbReference>
<organism evidence="5">
    <name type="scientific">Thermodesulfovibrio autotrophicus</name>
    <dbReference type="NCBI Taxonomy" id="3118333"/>
    <lineage>
        <taxon>Bacteria</taxon>
        <taxon>Pseudomonadati</taxon>
        <taxon>Nitrospirota</taxon>
        <taxon>Thermodesulfovibrionia</taxon>
        <taxon>Thermodesulfovibrionales</taxon>
        <taxon>Thermodesulfovibrionaceae</taxon>
        <taxon>Thermodesulfovibrio</taxon>
    </lineage>
</organism>
<dbReference type="CDD" id="cd00165">
    <property type="entry name" value="S4"/>
    <property type="match status" value="1"/>
</dbReference>
<sequence length="252" mass="28068">MKLRLDQLLLKKGITESREKARALIIEGKVIVNGRKIEKPGTQVDEDAKIELCGQPLPYVSRGGLKLEAALKAFSIDVKDKVAMDVGASTGGFTDCLLQHGAKRVYAIDVGYGKLAWKLRTDPRVIPVERTNIRYMNRESIPEDIDIATVDVSFISLKLVIPKLIEFLKPGGEIIALIKPQFEVGRGEVDRGGIVKAPEKRRKAVEEIKKFFETLNLIVVGIIESPIKGQKGNIEYLIYAKVNQQLHQKPCL</sequence>
<dbReference type="NCBIfam" id="TIGR00478">
    <property type="entry name" value="tly"/>
    <property type="match status" value="1"/>
</dbReference>
<dbReference type="SUPFAM" id="SSF53335">
    <property type="entry name" value="S-adenosyl-L-methionine-dependent methyltransferases"/>
    <property type="match status" value="1"/>
</dbReference>
<dbReference type="InterPro" id="IPR002877">
    <property type="entry name" value="RNA_MeTrfase_FtsJ_dom"/>
</dbReference>
<dbReference type="GO" id="GO:0008168">
    <property type="term" value="F:methyltransferase activity"/>
    <property type="evidence" value="ECO:0007669"/>
    <property type="project" value="UniProtKB-KW"/>
</dbReference>
<keyword evidence="1 3" id="KW-0694">RNA-binding</keyword>
<name>A0AAU8GWS4_9BACT</name>
<dbReference type="AlphaFoldDB" id="A0AAU8GWS4"/>
<evidence type="ECO:0000256" key="2">
    <source>
        <dbReference type="ARBA" id="ARBA00029460"/>
    </source>
</evidence>
<dbReference type="GO" id="GO:0003723">
    <property type="term" value="F:RNA binding"/>
    <property type="evidence" value="ECO:0007669"/>
    <property type="project" value="UniProtKB-KW"/>
</dbReference>
<dbReference type="Gene3D" id="3.10.290.10">
    <property type="entry name" value="RNA-binding S4 domain"/>
    <property type="match status" value="1"/>
</dbReference>
<dbReference type="PIRSF" id="PIRSF005578">
    <property type="entry name" value="TlyA"/>
    <property type="match status" value="1"/>
</dbReference>
<keyword evidence="5" id="KW-0808">Transferase</keyword>
<evidence type="ECO:0000313" key="5">
    <source>
        <dbReference type="EMBL" id="XCH46032.1"/>
    </source>
</evidence>
<gene>
    <name evidence="5" type="ORF">V4D30_06750</name>
</gene>
<dbReference type="InterPro" id="IPR036986">
    <property type="entry name" value="S4_RNA-bd_sf"/>
</dbReference>
<dbReference type="PROSITE" id="PS50889">
    <property type="entry name" value="S4"/>
    <property type="match status" value="1"/>
</dbReference>
<dbReference type="CDD" id="cd02440">
    <property type="entry name" value="AdoMet_MTases"/>
    <property type="match status" value="1"/>
</dbReference>
<dbReference type="InterPro" id="IPR002942">
    <property type="entry name" value="S4_RNA-bd"/>
</dbReference>
<dbReference type="EMBL" id="CP144373">
    <property type="protein sequence ID" value="XCH46032.1"/>
    <property type="molecule type" value="Genomic_DNA"/>
</dbReference>
<accession>A0AAU8GWS4</accession>
<dbReference type="InterPro" id="IPR047048">
    <property type="entry name" value="TlyA"/>
</dbReference>
<keyword evidence="5" id="KW-0489">Methyltransferase</keyword>
<dbReference type="RefSeq" id="WP_353683571.1">
    <property type="nucleotide sequence ID" value="NZ_CP144373.1"/>
</dbReference>
<feature type="domain" description="RNA-binding S4" evidence="4">
    <location>
        <begin position="3"/>
        <end position="68"/>
    </location>
</feature>
<dbReference type="SMART" id="SM00363">
    <property type="entry name" value="S4"/>
    <property type="match status" value="1"/>
</dbReference>
<dbReference type="PANTHER" id="PTHR32319">
    <property type="entry name" value="BACTERIAL HEMOLYSIN-LIKE PROTEIN"/>
    <property type="match status" value="1"/>
</dbReference>
<protein>
    <submittedName>
        <fullName evidence="5">TlyA family RNA methyltransferase</fullName>
    </submittedName>
</protein>
<comment type="similarity">
    <text evidence="2">Belongs to the TlyA family.</text>
</comment>
<dbReference type="InterPro" id="IPR004538">
    <property type="entry name" value="Hemolysin_A/TlyA"/>
</dbReference>
<dbReference type="InterPro" id="IPR029063">
    <property type="entry name" value="SAM-dependent_MTases_sf"/>
</dbReference>
<dbReference type="GO" id="GO:0032259">
    <property type="term" value="P:methylation"/>
    <property type="evidence" value="ECO:0007669"/>
    <property type="project" value="UniProtKB-KW"/>
</dbReference>
<reference evidence="5" key="1">
    <citation type="submission" date="2024-01" db="EMBL/GenBank/DDBJ databases">
        <title>The first autotrophic representatives of the genus Thermodesulfovibrio.</title>
        <authorList>
            <person name="Maltseva A.I."/>
            <person name="Elcheninov A.G."/>
            <person name="Kublanov I.V."/>
            <person name="Lebedinsky A.V."/>
            <person name="Frolov E.N."/>
        </authorList>
    </citation>
    <scope>NUCLEOTIDE SEQUENCE</scope>
    <source>
        <strain evidence="5">3907-1M</strain>
    </source>
</reference>
<dbReference type="Gene3D" id="3.40.50.150">
    <property type="entry name" value="Vaccinia Virus protein VP39"/>
    <property type="match status" value="1"/>
</dbReference>
<dbReference type="PANTHER" id="PTHR32319:SF0">
    <property type="entry name" value="BACTERIAL HEMOLYSIN-LIKE PROTEIN"/>
    <property type="match status" value="1"/>
</dbReference>
<proteinExistence type="inferred from homology"/>
<evidence type="ECO:0000256" key="1">
    <source>
        <dbReference type="ARBA" id="ARBA00022884"/>
    </source>
</evidence>
<dbReference type="Pfam" id="PF01479">
    <property type="entry name" value="S4"/>
    <property type="match status" value="1"/>
</dbReference>
<evidence type="ECO:0000259" key="4">
    <source>
        <dbReference type="SMART" id="SM00363"/>
    </source>
</evidence>
<dbReference type="KEGG" id="taut:V4D30_06750"/>
<evidence type="ECO:0000256" key="3">
    <source>
        <dbReference type="PROSITE-ProRule" id="PRU00182"/>
    </source>
</evidence>